<dbReference type="EMBL" id="LAZR01014582">
    <property type="protein sequence ID" value="KKM16868.1"/>
    <property type="molecule type" value="Genomic_DNA"/>
</dbReference>
<protein>
    <recommendedName>
        <fullName evidence="1">DUF5710 domain-containing protein</fullName>
    </recommendedName>
</protein>
<reference evidence="2" key="1">
    <citation type="journal article" date="2015" name="Nature">
        <title>Complex archaea that bridge the gap between prokaryotes and eukaryotes.</title>
        <authorList>
            <person name="Spang A."/>
            <person name="Saw J.H."/>
            <person name="Jorgensen S.L."/>
            <person name="Zaremba-Niedzwiedzka K."/>
            <person name="Martijn J."/>
            <person name="Lind A.E."/>
            <person name="van Eijk R."/>
            <person name="Schleper C."/>
            <person name="Guy L."/>
            <person name="Ettema T.J."/>
        </authorList>
    </citation>
    <scope>NUCLEOTIDE SEQUENCE</scope>
</reference>
<accession>A0A0F9K3Z4</accession>
<proteinExistence type="predicted"/>
<gene>
    <name evidence="2" type="ORF">LCGC14_1681490</name>
</gene>
<dbReference type="Pfam" id="PF18974">
    <property type="entry name" value="DUF5710"/>
    <property type="match status" value="1"/>
</dbReference>
<name>A0A0F9K3Z4_9ZZZZ</name>
<sequence length="74" mass="8769">MTLNYKKSENIFVLKCSFSEKNQAKDTGFHWNPTKKWWWTKNVESASLFSGYANDATLEYLVEELKKIQKNRGF</sequence>
<evidence type="ECO:0000259" key="1">
    <source>
        <dbReference type="Pfam" id="PF18974"/>
    </source>
</evidence>
<dbReference type="InterPro" id="IPR043764">
    <property type="entry name" value="DUF5710"/>
</dbReference>
<dbReference type="AlphaFoldDB" id="A0A0F9K3Z4"/>
<evidence type="ECO:0000313" key="2">
    <source>
        <dbReference type="EMBL" id="KKM16868.1"/>
    </source>
</evidence>
<comment type="caution">
    <text evidence="2">The sequence shown here is derived from an EMBL/GenBank/DDBJ whole genome shotgun (WGS) entry which is preliminary data.</text>
</comment>
<feature type="domain" description="DUF5710" evidence="1">
    <location>
        <begin position="13"/>
        <end position="50"/>
    </location>
</feature>
<organism evidence="2">
    <name type="scientific">marine sediment metagenome</name>
    <dbReference type="NCBI Taxonomy" id="412755"/>
    <lineage>
        <taxon>unclassified sequences</taxon>
        <taxon>metagenomes</taxon>
        <taxon>ecological metagenomes</taxon>
    </lineage>
</organism>